<accession>A0AA88HIM4</accession>
<dbReference type="InterPro" id="IPR055457">
    <property type="entry name" value="OST48_N"/>
</dbReference>
<evidence type="ECO:0000259" key="11">
    <source>
        <dbReference type="Pfam" id="PF23358"/>
    </source>
</evidence>
<evidence type="ECO:0000256" key="3">
    <source>
        <dbReference type="ARBA" id="ARBA00008743"/>
    </source>
</evidence>
<feature type="transmembrane region" description="Helical" evidence="9">
    <location>
        <begin position="426"/>
        <end position="446"/>
    </location>
</feature>
<name>A0AA88HIM4_ARTSF</name>
<dbReference type="PANTHER" id="PTHR10830:SF0">
    <property type="entry name" value="DOLICHYL-DIPHOSPHOOLIGOSACCHARIDE--PROTEIN GLYCOSYLTRANSFERASE 48 KDA SUBUNIT"/>
    <property type="match status" value="1"/>
</dbReference>
<keyword evidence="13" id="KW-1185">Reference proteome</keyword>
<feature type="domain" description="OST48 N-terminal" evidence="10">
    <location>
        <begin position="47"/>
        <end position="298"/>
    </location>
</feature>
<evidence type="ECO:0000256" key="2">
    <source>
        <dbReference type="ARBA" id="ARBA00004922"/>
    </source>
</evidence>
<dbReference type="InterPro" id="IPR055459">
    <property type="entry name" value="OST48_MD"/>
</dbReference>
<comment type="subcellular location">
    <subcellularLocation>
        <location evidence="1 9">Endoplasmic reticulum membrane</location>
        <topology evidence="1 9">Single-pass type I membrane protein</topology>
    </subcellularLocation>
</comment>
<evidence type="ECO:0000256" key="1">
    <source>
        <dbReference type="ARBA" id="ARBA00004115"/>
    </source>
</evidence>
<dbReference type="GO" id="GO:0018279">
    <property type="term" value="P:protein N-linked glycosylation via asparagine"/>
    <property type="evidence" value="ECO:0007669"/>
    <property type="project" value="UniProtKB-UniRule"/>
</dbReference>
<comment type="similarity">
    <text evidence="3 9">Belongs to the DDOST 48 kDa subunit family.</text>
</comment>
<dbReference type="EMBL" id="JAVRJZ010000020">
    <property type="protein sequence ID" value="KAK2706366.1"/>
    <property type="molecule type" value="Genomic_DNA"/>
</dbReference>
<dbReference type="PANTHER" id="PTHR10830">
    <property type="entry name" value="DOLICHYL-DIPHOSPHOOLIGOSACCHARIDE--PROTEIN GLYCOSYLTRANSFERASE 48 KDA SUBUNIT"/>
    <property type="match status" value="1"/>
</dbReference>
<reference evidence="12" key="1">
    <citation type="submission" date="2023-07" db="EMBL/GenBank/DDBJ databases">
        <title>Chromosome-level genome assembly of Artemia franciscana.</title>
        <authorList>
            <person name="Jo E."/>
        </authorList>
    </citation>
    <scope>NUCLEOTIDE SEQUENCE</scope>
    <source>
        <tissue evidence="12">Whole body</tissue>
    </source>
</reference>
<evidence type="ECO:0000256" key="4">
    <source>
        <dbReference type="ARBA" id="ARBA00013350"/>
    </source>
</evidence>
<feature type="domain" description="OST48 middle" evidence="11">
    <location>
        <begin position="312"/>
        <end position="448"/>
    </location>
</feature>
<evidence type="ECO:0000256" key="5">
    <source>
        <dbReference type="ARBA" id="ARBA00022692"/>
    </source>
</evidence>
<keyword evidence="5 9" id="KW-0812">Transmembrane</keyword>
<dbReference type="Pfam" id="PF23358">
    <property type="entry name" value="OST48_MD"/>
    <property type="match status" value="1"/>
</dbReference>
<feature type="non-terminal residue" evidence="12">
    <location>
        <position position="457"/>
    </location>
</feature>
<dbReference type="Proteomes" id="UP001187531">
    <property type="component" value="Unassembled WGS sequence"/>
</dbReference>
<proteinExistence type="inferred from homology"/>
<protein>
    <recommendedName>
        <fullName evidence="4 9">Dolichyl-diphosphooligosaccharide--protein glycosyltransferase 48 kDa subunit</fullName>
        <shortName evidence="9">Oligosaccharyl transferase 48 kDa subunit</shortName>
    </recommendedName>
</protein>
<evidence type="ECO:0000256" key="9">
    <source>
        <dbReference type="RuleBase" id="RU361142"/>
    </source>
</evidence>
<dbReference type="InterPro" id="IPR005013">
    <property type="entry name" value="DDOST_48_kDa_subunit"/>
</dbReference>
<dbReference type="GO" id="GO:0008250">
    <property type="term" value="C:oligosaccharyltransferase complex"/>
    <property type="evidence" value="ECO:0007669"/>
    <property type="project" value="TreeGrafter"/>
</dbReference>
<dbReference type="Pfam" id="PF03345">
    <property type="entry name" value="OST48_N"/>
    <property type="match status" value="1"/>
</dbReference>
<keyword evidence="6 9" id="KW-0256">Endoplasmic reticulum</keyword>
<evidence type="ECO:0000256" key="7">
    <source>
        <dbReference type="ARBA" id="ARBA00022989"/>
    </source>
</evidence>
<evidence type="ECO:0000313" key="12">
    <source>
        <dbReference type="EMBL" id="KAK2706366.1"/>
    </source>
</evidence>
<comment type="function">
    <text evidence="9">Subunit of the oligosaccharyl transferase (OST) complex that catalyzes the initial transfer of a defined glycan (Glc(3)Man(9)GlcNAc(2) in eukaryotes) from the lipid carrier dolichol-pyrophosphate to an asparagine residue within an Asn-X-Ser/Thr consensus motif in nascent polypeptide chains, the first step in protein N-glycosylation. N-glycosylation occurs cotranslationally and the complex associates with the Sec61 complex at the channel-forming translocon complex that mediates protein translocation across the endoplasmic reticulum (ER).</text>
</comment>
<keyword evidence="8 9" id="KW-0472">Membrane</keyword>
<evidence type="ECO:0000259" key="10">
    <source>
        <dbReference type="Pfam" id="PF03345"/>
    </source>
</evidence>
<evidence type="ECO:0000256" key="8">
    <source>
        <dbReference type="ARBA" id="ARBA00023136"/>
    </source>
</evidence>
<evidence type="ECO:0000313" key="13">
    <source>
        <dbReference type="Proteomes" id="UP001187531"/>
    </source>
</evidence>
<comment type="caution">
    <text evidence="12">The sequence shown here is derived from an EMBL/GenBank/DDBJ whole genome shotgun (WGS) entry which is preliminary data.</text>
</comment>
<comment type="subunit">
    <text evidence="9">Component of the oligosaccharyltransferase (OST) complex.</text>
</comment>
<comment type="pathway">
    <text evidence="2 9">Protein modification; protein glycosylation.</text>
</comment>
<organism evidence="12 13">
    <name type="scientific">Artemia franciscana</name>
    <name type="common">Brine shrimp</name>
    <name type="synonym">Artemia sanfranciscana</name>
    <dbReference type="NCBI Taxonomy" id="6661"/>
    <lineage>
        <taxon>Eukaryota</taxon>
        <taxon>Metazoa</taxon>
        <taxon>Ecdysozoa</taxon>
        <taxon>Arthropoda</taxon>
        <taxon>Crustacea</taxon>
        <taxon>Branchiopoda</taxon>
        <taxon>Anostraca</taxon>
        <taxon>Artemiidae</taxon>
        <taxon>Artemia</taxon>
    </lineage>
</organism>
<sequence length="457" mass="50719">KTAKILKEILQLLFNYTSNNNAEEISLIMKILYISLIFLGTVFARKETLVLLDNSAIKETHSVFFKSLADQGHGLTFKIADDAGLVLSKYGDYLYDNLIIFAPGVEEFGGSIGVDTITKFVDDGGNILVAANHETTDTIRELATEFGFEIDEEGTSVIDHHSFDSNDKGHHTLIAVEPKNLIEAPMIVGSRHVHPLLYDGTGLVVDSENPLVLEVLTGDSTSYSYKPGTYVTETPLAIGRKTVLIAGLQARNNARVVFSGSLDFFSDKFFGSPVNPHGGKKYNSSGNKAVSDAISRWVFKEEGVLRVGKINHHKAGEQHPPSAYTISEDVVYSIEIEKLEGDKWVPFNANDVQLEFVRIDPFVRTSLVKGPGSSFVAHFKIPDIYGVFQFKMEYAKVGYTFLKNVTQVSVRPLQHTQYERFITAAYPYYFSAFSMMAGVLVFSFAFTHLKDTKSKSD</sequence>
<keyword evidence="7 9" id="KW-1133">Transmembrane helix</keyword>
<gene>
    <name evidence="12" type="ORF">QYM36_016414</name>
</gene>
<dbReference type="AlphaFoldDB" id="A0AA88HIM4"/>
<evidence type="ECO:0000256" key="6">
    <source>
        <dbReference type="ARBA" id="ARBA00022824"/>
    </source>
</evidence>